<sequence length="761" mass="88837">MIGGDNCNIKFTSRKLDEELHFRVFGCYWWQSRDNVLYPICLGMKTLVTLNDTHFIITVVKGTSVAVFQPGYICEANEINKQLLDNVPFQPFTLTVNNLQMFIGMIGVSDQESFGYAGPGYLSSFIYRINEQIKFKFSRKNPNEVWKEVWEKIEVLRNWDGRNLFELYSALKNIYPEEYQFKERELHAWKALLRSIGCTNITPFEKDKSEKEFWSKTENPADDKHIFLYLYENNFLDMSLPDDHSNPIKLSPTCWLNGPGAKQIEKPIRIVAKLSQEKLEQFSNFFEDKANLEGNQYQYREDMGGLCVTCNTYGYEVFGYLKNLIQKEINSIEIQNLQRFLKRSYEQKFIISENGTTKHNSCINHCLLYAFGTCDRLHTQICNECQELFTFFDDFKEIIVYVKSNNSQIRIEAFDHWSCDAKQDAWFMASSLHGVIEALDKKPEWISIISDNGPHYHNLELMIILSYWKEWYNVKVNKWISQSIRRRVKLGFEIRNGENIQEAIEDIAGIRVTHLEPDRDNGNKVKTIPRISNYFKWRWPDEEGLDGCIQARALPHIGEWKTFTPNQISNWMKDEVHMPQPQISLYMTSKSSWKIPIPHSSSVSIKWLKVKQLQEELGNWGIMVNEKENQAEMIEILEIDDNEREILSDTTNTSYNSNIKAFPLLCGWALKHNQKYGKKGSGKRIAPQVIALLERFFLDGNVHKNRRMNMNNMRDKLVEKQESGELAHNIEISEVSSINNWIARFAAKSKKNLSEQAIASI</sequence>
<reference evidence="1" key="1">
    <citation type="submission" date="2019-10" db="EMBL/GenBank/DDBJ databases">
        <title>Conservation and host-specific expression of non-tandemly repeated heterogenous ribosome RNA gene in arbuscular mycorrhizal fungi.</title>
        <authorList>
            <person name="Maeda T."/>
            <person name="Kobayashi Y."/>
            <person name="Nakagawa T."/>
            <person name="Ezawa T."/>
            <person name="Yamaguchi K."/>
            <person name="Bino T."/>
            <person name="Nishimoto Y."/>
            <person name="Shigenobu S."/>
            <person name="Kawaguchi M."/>
        </authorList>
    </citation>
    <scope>NUCLEOTIDE SEQUENCE</scope>
    <source>
        <strain evidence="1">HR1</strain>
    </source>
</reference>
<accession>A0A8H3L2X3</accession>
<dbReference type="OrthoDB" id="2320640at2759"/>
<gene>
    <name evidence="1" type="ORF">RCL2_000775800</name>
</gene>
<evidence type="ECO:0000313" key="1">
    <source>
        <dbReference type="EMBL" id="GES80487.1"/>
    </source>
</evidence>
<evidence type="ECO:0000313" key="2">
    <source>
        <dbReference type="Proteomes" id="UP000615446"/>
    </source>
</evidence>
<dbReference type="AlphaFoldDB" id="A0A8H3L2X3"/>
<dbReference type="EMBL" id="BLAL01000050">
    <property type="protein sequence ID" value="GES80487.1"/>
    <property type="molecule type" value="Genomic_DNA"/>
</dbReference>
<comment type="caution">
    <text evidence="1">The sequence shown here is derived from an EMBL/GenBank/DDBJ whole genome shotgun (WGS) entry which is preliminary data.</text>
</comment>
<dbReference type="Proteomes" id="UP000615446">
    <property type="component" value="Unassembled WGS sequence"/>
</dbReference>
<protein>
    <submittedName>
        <fullName evidence="1">Uncharacterized protein</fullName>
    </submittedName>
</protein>
<name>A0A8H3L2X3_9GLOM</name>
<organism evidence="1 2">
    <name type="scientific">Rhizophagus clarus</name>
    <dbReference type="NCBI Taxonomy" id="94130"/>
    <lineage>
        <taxon>Eukaryota</taxon>
        <taxon>Fungi</taxon>
        <taxon>Fungi incertae sedis</taxon>
        <taxon>Mucoromycota</taxon>
        <taxon>Glomeromycotina</taxon>
        <taxon>Glomeromycetes</taxon>
        <taxon>Glomerales</taxon>
        <taxon>Glomeraceae</taxon>
        <taxon>Rhizophagus</taxon>
    </lineage>
</organism>
<proteinExistence type="predicted"/>